<feature type="region of interest" description="Disordered" evidence="2">
    <location>
        <begin position="840"/>
        <end position="868"/>
    </location>
</feature>
<feature type="compositionally biased region" description="Gly residues" evidence="2">
    <location>
        <begin position="457"/>
        <end position="466"/>
    </location>
</feature>
<name>A0A0G4GBY1_9ALVE</name>
<protein>
    <recommendedName>
        <fullName evidence="3">Protein phosphatase 1 regulatory subunit 21 C-terminal domain-containing protein</fullName>
    </recommendedName>
</protein>
<accession>A0A0G4GBY1</accession>
<feature type="region of interest" description="Disordered" evidence="2">
    <location>
        <begin position="523"/>
        <end position="554"/>
    </location>
</feature>
<evidence type="ECO:0000313" key="4">
    <source>
        <dbReference type="EMBL" id="CEM26610.1"/>
    </source>
</evidence>
<evidence type="ECO:0000256" key="1">
    <source>
        <dbReference type="SAM" id="Coils"/>
    </source>
</evidence>
<dbReference type="GO" id="GO:0016020">
    <property type="term" value="C:membrane"/>
    <property type="evidence" value="ECO:0007669"/>
    <property type="project" value="TreeGrafter"/>
</dbReference>
<sequence>MAESPGSLKAALASCNEQLSAATARASEAAVQERRYLEEIDSLQFQNGRMEAQIKQMEAQLNEARSKGSSSGGWVASSMGLLGGVVQGGGAAREAVGKLEKELSIVREELELKIQECEQVHEVMFDLKKAHSAEIDGAAVEKERLKEQLKAAKDFSSSRQQETERRFRQLERDLKRETEERLKAAENSAKRDAESAMKTAKARESELSRQVAHWQDVALKEAVVVERLRPAHPDSSVLSRLLCVTDECKRSVALDRIERAVCLRALAVGARAFFGSVRGVAEAWERELRVAGGRGRLRMSGGGGSGSLSVAERWGSATARVLGDLEQASSALQKGLPPLLLHNALEAVPPPSALALRLGESTGGPGKQQCRSLMPSPQVPMRGANLMDLMMEDGAPTQAQKITDRINSATKGDGPPGVPNMETLWKPFRSSLRKFTSLVLLALSLADRDGNLPSSGGANGVLGMSGSGTSAEAGGAGETGGGGRRQRGLADSLRKFRIETDRFFRLVLLIVWAPVPVTVVTASGSSPAVSGSRAQQGTSPRAMSAGETRPRGVSEGVGVQWEAGVDGRSGVSDGVCTVDSRRLTVLKRVLSAADNACRGIAASLVSLSKHFGGLAMGGGGSGSSSFLLLVPSLDPDLQREGGDFGTGGEFGDRNKARVPPYHSPSESTHTTAGTRGAEEEEGMGTSAGVWGGPSARGARGGVMISPPRRGERTRDGGASGGVGILLEALRQAAETAGAQTERVVDALKSLAFSSVCHPGVDLAAAPEASKRIWKARCSIVQDLNRKVLGQAPARLDFSVAQQLQRDAGSQQERERALVESLKAHRKALLEALREGDQLRGALHSGSSVPLAGKEGAEGERQSIQDGKGTGMRWVRTECDEKTGEGTSLLSDSVCEEIGERERGRGKIERERDTDYAASRDTLERERERDGNTQHRGRIRGGRGGDEDGDLSMFVSLEKVEREELLGWFRARLRSLRAKISAVEGGARSAAAELAETRRCLREREDKEEAVLETSRKEAARARTELQDCQSANRSYEAQIAMLSEHACSVSAQLQEKATNLATLQSQKVLCGNCGVWNSLGVLLPLPDEQGGGPAGTAGGGTSGRCNVCRGQPTAPPLPFDSPIILFPLFLLRGG</sequence>
<feature type="domain" description="Protein phosphatase 1 regulatory subunit 21 C-terminal" evidence="3">
    <location>
        <begin position="960"/>
        <end position="1064"/>
    </location>
</feature>
<feature type="region of interest" description="Disordered" evidence="2">
    <location>
        <begin position="151"/>
        <end position="171"/>
    </location>
</feature>
<dbReference type="PANTHER" id="PTHR21448:SF0">
    <property type="entry name" value="PROTEIN PHOSPHATASE 1 REGULATORY SUBUNIT 21"/>
    <property type="match status" value="1"/>
</dbReference>
<feature type="coiled-coil region" evidence="1">
    <location>
        <begin position="40"/>
        <end position="67"/>
    </location>
</feature>
<feature type="region of interest" description="Disordered" evidence="2">
    <location>
        <begin position="178"/>
        <end position="197"/>
    </location>
</feature>
<dbReference type="PANTHER" id="PTHR21448">
    <property type="entry name" value="SMOOTH MUSCLE MYOSIN HEAVY CHAIN-RELATED"/>
    <property type="match status" value="1"/>
</dbReference>
<proteinExistence type="predicted"/>
<feature type="compositionally biased region" description="Basic and acidic residues" evidence="2">
    <location>
        <begin position="920"/>
        <end position="932"/>
    </location>
</feature>
<evidence type="ECO:0000259" key="3">
    <source>
        <dbReference type="Pfam" id="PF21636"/>
    </source>
</evidence>
<feature type="compositionally biased region" description="Basic and acidic residues" evidence="2">
    <location>
        <begin position="161"/>
        <end position="171"/>
    </location>
</feature>
<feature type="compositionally biased region" description="Basic and acidic residues" evidence="2">
    <location>
        <begin position="899"/>
        <end position="914"/>
    </location>
</feature>
<feature type="coiled-coil region" evidence="1">
    <location>
        <begin position="1011"/>
        <end position="1038"/>
    </location>
</feature>
<feature type="region of interest" description="Disordered" evidence="2">
    <location>
        <begin position="457"/>
        <end position="488"/>
    </location>
</feature>
<keyword evidence="1" id="KW-0175">Coiled coil</keyword>
<dbReference type="AlphaFoldDB" id="A0A0G4GBY1"/>
<gene>
    <name evidence="4" type="ORF">Cvel_21200</name>
</gene>
<organism evidence="4">
    <name type="scientific">Chromera velia CCMP2878</name>
    <dbReference type="NCBI Taxonomy" id="1169474"/>
    <lineage>
        <taxon>Eukaryota</taxon>
        <taxon>Sar</taxon>
        <taxon>Alveolata</taxon>
        <taxon>Colpodellida</taxon>
        <taxon>Chromeraceae</taxon>
        <taxon>Chromera</taxon>
    </lineage>
</organism>
<dbReference type="InterPro" id="IPR049372">
    <property type="entry name" value="PPP1R21_C"/>
</dbReference>
<evidence type="ECO:0000256" key="2">
    <source>
        <dbReference type="SAM" id="MobiDB-lite"/>
    </source>
</evidence>
<dbReference type="VEuPathDB" id="CryptoDB:Cvel_21200"/>
<reference evidence="4" key="1">
    <citation type="submission" date="2014-11" db="EMBL/GenBank/DDBJ databases">
        <authorList>
            <person name="Otto D Thomas"/>
            <person name="Naeem Raeece"/>
        </authorList>
    </citation>
    <scope>NUCLEOTIDE SEQUENCE</scope>
</reference>
<feature type="compositionally biased region" description="Low complexity" evidence="2">
    <location>
        <begin position="523"/>
        <end position="532"/>
    </location>
</feature>
<feature type="compositionally biased region" description="Gly residues" evidence="2">
    <location>
        <begin position="474"/>
        <end position="483"/>
    </location>
</feature>
<feature type="region of interest" description="Disordered" evidence="2">
    <location>
        <begin position="899"/>
        <end position="946"/>
    </location>
</feature>
<dbReference type="InterPro" id="IPR040024">
    <property type="entry name" value="PPP1R21"/>
</dbReference>
<dbReference type="GO" id="GO:0005769">
    <property type="term" value="C:early endosome"/>
    <property type="evidence" value="ECO:0007669"/>
    <property type="project" value="TreeGrafter"/>
</dbReference>
<dbReference type="Pfam" id="PF21636">
    <property type="entry name" value="PPP1R21_C"/>
    <property type="match status" value="1"/>
</dbReference>
<dbReference type="EMBL" id="CDMZ01001068">
    <property type="protein sequence ID" value="CEM26610.1"/>
    <property type="molecule type" value="Genomic_DNA"/>
</dbReference>
<feature type="region of interest" description="Disordered" evidence="2">
    <location>
        <begin position="638"/>
        <end position="718"/>
    </location>
</feature>